<comment type="caution">
    <text evidence="2">The sequence shown here is derived from an EMBL/GenBank/DDBJ whole genome shotgun (WGS) entry which is preliminary data.</text>
</comment>
<proteinExistence type="predicted"/>
<dbReference type="RefSeq" id="WP_117359108.1">
    <property type="nucleotide sequence ID" value="NZ_QURH01000326.1"/>
</dbReference>
<organism evidence="2 3">
    <name type="scientific">Actinomadura logoneensis</name>
    <dbReference type="NCBI Taxonomy" id="2293572"/>
    <lineage>
        <taxon>Bacteria</taxon>
        <taxon>Bacillati</taxon>
        <taxon>Actinomycetota</taxon>
        <taxon>Actinomycetes</taxon>
        <taxon>Streptosporangiales</taxon>
        <taxon>Thermomonosporaceae</taxon>
        <taxon>Actinomadura</taxon>
    </lineage>
</organism>
<feature type="transmembrane region" description="Helical" evidence="1">
    <location>
        <begin position="51"/>
        <end position="70"/>
    </location>
</feature>
<keyword evidence="1" id="KW-0812">Transmembrane</keyword>
<keyword evidence="3" id="KW-1185">Reference proteome</keyword>
<evidence type="ECO:0000256" key="1">
    <source>
        <dbReference type="SAM" id="Phobius"/>
    </source>
</evidence>
<evidence type="ECO:0000313" key="3">
    <source>
        <dbReference type="Proteomes" id="UP000261811"/>
    </source>
</evidence>
<accession>A0A372JI95</accession>
<dbReference type="OrthoDB" id="3461478at2"/>
<protein>
    <recommendedName>
        <fullName evidence="4">CU044_5270 family protein</fullName>
    </recommendedName>
</protein>
<reference evidence="2 3" key="1">
    <citation type="submission" date="2018-08" db="EMBL/GenBank/DDBJ databases">
        <title>Actinomadura jelena sp. nov., a novel Actinomycete isolated from soil in Chad.</title>
        <authorList>
            <person name="Shi L."/>
        </authorList>
    </citation>
    <scope>NUCLEOTIDE SEQUENCE [LARGE SCALE GENOMIC DNA]</scope>
    <source>
        <strain evidence="2 3">NEAU-G17</strain>
    </source>
</reference>
<dbReference type="EMBL" id="QURH01000326">
    <property type="protein sequence ID" value="RFU39737.1"/>
    <property type="molecule type" value="Genomic_DNA"/>
</dbReference>
<sequence>MDELEALTALAANPAPQTVASGRARLEAEARRAAGAPARLSGRRRFLPPRATLFTGFGLTLAGAAAVAVLTSGTATPRAPGGPGAPGGTDGSFLEVAAKADLLPSGRYWYSDEIQGQSYMQRPKSGPYAIIGAHSETYQYVGAQRKDGSGFWGRDLPSRPASAGDAAAWRRAGSPSSFRVWSNDHHWTYTTKATAWEDDPAGRGMGGRFPGLGPDRKSATTGKKSMTVEGFAALPTDPAALAELLFPKMTGFDALDPLGANRMPKEEMLRLKQNPGSIPPRDMTPREKISAGGTALKDMPLPPKVRSGLMRALAAQPGVHTVKNVRDPLGREGVALVADPVTRTVTGEYGTPKVEQGTYSEQEELVFDPKTGALLSQQNVLARPGGPYAARKPGAVLSYWIVRSGGWTDAEPTPPAKLPF</sequence>
<evidence type="ECO:0008006" key="4">
    <source>
        <dbReference type="Google" id="ProtNLM"/>
    </source>
</evidence>
<keyword evidence="1" id="KW-1133">Transmembrane helix</keyword>
<dbReference type="AlphaFoldDB" id="A0A372JI95"/>
<gene>
    <name evidence="2" type="ORF">DZF91_20690</name>
</gene>
<evidence type="ECO:0000313" key="2">
    <source>
        <dbReference type="EMBL" id="RFU39737.1"/>
    </source>
</evidence>
<dbReference type="InterPro" id="IPR047789">
    <property type="entry name" value="CU044_5270-like"/>
</dbReference>
<dbReference type="Proteomes" id="UP000261811">
    <property type="component" value="Unassembled WGS sequence"/>
</dbReference>
<name>A0A372JI95_9ACTN</name>
<keyword evidence="1" id="KW-0472">Membrane</keyword>
<dbReference type="NCBIfam" id="NF038083">
    <property type="entry name" value="CU044_5270_fam"/>
    <property type="match status" value="1"/>
</dbReference>